<name>A0ABW9BJP2_9BURK</name>
<dbReference type="InterPro" id="IPR010985">
    <property type="entry name" value="Ribbon_hlx_hlx"/>
</dbReference>
<evidence type="ECO:0000313" key="2">
    <source>
        <dbReference type="Proteomes" id="UP001629274"/>
    </source>
</evidence>
<keyword evidence="2" id="KW-1185">Reference proteome</keyword>
<dbReference type="Proteomes" id="UP001629274">
    <property type="component" value="Unassembled WGS sequence"/>
</dbReference>
<dbReference type="SUPFAM" id="SSF47598">
    <property type="entry name" value="Ribbon-helix-helix"/>
    <property type="match status" value="1"/>
</dbReference>
<accession>A0ABW9BJP2</accession>
<dbReference type="InterPro" id="IPR013321">
    <property type="entry name" value="Arc_rbn_hlx_hlx"/>
</dbReference>
<dbReference type="RefSeq" id="WP_408511403.1">
    <property type="nucleotide sequence ID" value="NZ_JAQQDR010000007.1"/>
</dbReference>
<protein>
    <recommendedName>
        <fullName evidence="3">Arc-like DNA binding domain-containing protein</fullName>
    </recommendedName>
</protein>
<reference evidence="1 2" key="1">
    <citation type="journal article" date="2024" name="Chem. Sci.">
        <title>Discovery of megapolipeptins by genome mining of a Burkholderiales bacteria collection.</title>
        <authorList>
            <person name="Paulo B.S."/>
            <person name="Recchia M.J.J."/>
            <person name="Lee S."/>
            <person name="Fergusson C.H."/>
            <person name="Romanowski S.B."/>
            <person name="Hernandez A."/>
            <person name="Krull N."/>
            <person name="Liu D.Y."/>
            <person name="Cavanagh H."/>
            <person name="Bos A."/>
            <person name="Gray C.A."/>
            <person name="Murphy B.T."/>
            <person name="Linington R.G."/>
            <person name="Eustaquio A.S."/>
        </authorList>
    </citation>
    <scope>NUCLEOTIDE SEQUENCE [LARGE SCALE GENOMIC DNA]</scope>
    <source>
        <strain evidence="1 2">RL17-351-BIE-A</strain>
    </source>
</reference>
<evidence type="ECO:0000313" key="1">
    <source>
        <dbReference type="EMBL" id="MFM0240279.1"/>
    </source>
</evidence>
<dbReference type="EMBL" id="JAQQDR010000007">
    <property type="protein sequence ID" value="MFM0240279.1"/>
    <property type="molecule type" value="Genomic_DNA"/>
</dbReference>
<evidence type="ECO:0008006" key="3">
    <source>
        <dbReference type="Google" id="ProtNLM"/>
    </source>
</evidence>
<organism evidence="1 2">
    <name type="scientific">Paraburkholderia phytofirmans</name>
    <dbReference type="NCBI Taxonomy" id="261302"/>
    <lineage>
        <taxon>Bacteria</taxon>
        <taxon>Pseudomonadati</taxon>
        <taxon>Pseudomonadota</taxon>
        <taxon>Betaproteobacteria</taxon>
        <taxon>Burkholderiales</taxon>
        <taxon>Burkholderiaceae</taxon>
        <taxon>Paraburkholderia</taxon>
    </lineage>
</organism>
<comment type="caution">
    <text evidence="1">The sequence shown here is derived from an EMBL/GenBank/DDBJ whole genome shotgun (WGS) entry which is preliminary data.</text>
</comment>
<sequence length="112" mass="12485">MRLPKALHAELEKAAENAGLTVNGEMVFRLQHDPRRESAQAVLGEIEKRDTSIADSLRKQNAALWNIVDRADGVLERVVEAMAQVKPGSDAATLKREVEFARELIEAMKAHR</sequence>
<gene>
    <name evidence="1" type="ORF">PQR03_19295</name>
</gene>
<dbReference type="Gene3D" id="1.10.1220.10">
    <property type="entry name" value="Met repressor-like"/>
    <property type="match status" value="1"/>
</dbReference>
<proteinExistence type="predicted"/>